<dbReference type="InterPro" id="IPR013840">
    <property type="entry name" value="DNAligase_N"/>
</dbReference>
<dbReference type="SUPFAM" id="SSF50249">
    <property type="entry name" value="Nucleic acid-binding proteins"/>
    <property type="match status" value="1"/>
</dbReference>
<keyword evidence="3" id="KW-0520">NAD</keyword>
<evidence type="ECO:0000256" key="3">
    <source>
        <dbReference type="ARBA" id="ARBA00023027"/>
    </source>
</evidence>
<dbReference type="Proteomes" id="UP000000714">
    <property type="component" value="Segment"/>
</dbReference>
<dbReference type="Pfam" id="PF03120">
    <property type="entry name" value="OB_DNA_ligase"/>
    <property type="match status" value="1"/>
</dbReference>
<dbReference type="GO" id="GO:0006260">
    <property type="term" value="P:DNA replication"/>
    <property type="evidence" value="ECO:0007669"/>
    <property type="project" value="UniProtKB-KW"/>
</dbReference>
<dbReference type="GeneID" id="5602046"/>
<feature type="domain" description="NAD-dependent DNA ligase N-terminal" evidence="4">
    <location>
        <begin position="2"/>
        <end position="351"/>
    </location>
</feature>
<dbReference type="EMBL" id="DQ535032">
    <property type="protein sequence ID" value="ABG21554.1"/>
    <property type="molecule type" value="Genomic_DNA"/>
</dbReference>
<protein>
    <submittedName>
        <fullName evidence="5">Gp012</fullName>
    </submittedName>
</protein>
<organism evidence="5 6">
    <name type="scientific">Lactococcus phage KSY1</name>
    <dbReference type="NCBI Taxonomy" id="2913972"/>
    <lineage>
        <taxon>Viruses</taxon>
        <taxon>Duplodnaviria</taxon>
        <taxon>Heunggongvirae</taxon>
        <taxon>Uroviricota</taxon>
        <taxon>Caudoviricetes</taxon>
        <taxon>Chopinvirus</taxon>
        <taxon>Chopinvirus KSY1</taxon>
    </lineage>
</organism>
<dbReference type="InterPro" id="IPR012340">
    <property type="entry name" value="NA-bd_OB-fold"/>
</dbReference>
<dbReference type="SMART" id="SM00532">
    <property type="entry name" value="LIGANc"/>
    <property type="match status" value="1"/>
</dbReference>
<keyword evidence="2" id="KW-0235">DNA replication</keyword>
<dbReference type="RefSeq" id="YP_001469010.1">
    <property type="nucleotide sequence ID" value="NC_009817.1"/>
</dbReference>
<proteinExistence type="predicted"/>
<dbReference type="InterPro" id="IPR004150">
    <property type="entry name" value="NAD_DNA_ligase_OB"/>
</dbReference>
<dbReference type="GO" id="GO:0006281">
    <property type="term" value="P:DNA repair"/>
    <property type="evidence" value="ECO:0007669"/>
    <property type="project" value="InterPro"/>
</dbReference>
<dbReference type="Gene3D" id="2.40.50.140">
    <property type="entry name" value="Nucleic acid-binding proteins"/>
    <property type="match status" value="1"/>
</dbReference>
<dbReference type="KEGG" id="vg:5602046"/>
<evidence type="ECO:0000313" key="6">
    <source>
        <dbReference type="Proteomes" id="UP000000714"/>
    </source>
</evidence>
<reference evidence="5 6" key="1">
    <citation type="journal article" date="2007" name="Virology">
        <title>KSY1, a lactococcal phage with a T7-like transcription.</title>
        <authorList>
            <person name="Chopin A."/>
            <person name="Deveau H."/>
            <person name="Ehrlich S.D."/>
            <person name="Moineau S."/>
            <person name="Chopin M.C."/>
        </authorList>
    </citation>
    <scope>NUCLEOTIDE SEQUENCE</scope>
</reference>
<dbReference type="SUPFAM" id="SSF56091">
    <property type="entry name" value="DNA ligase/mRNA capping enzyme, catalytic domain"/>
    <property type="match status" value="1"/>
</dbReference>
<gene>
    <name evidence="5" type="ORF">KSY1p012</name>
</gene>
<dbReference type="Gene3D" id="3.30.470.30">
    <property type="entry name" value="DNA ligase/mRNA capping enzyme"/>
    <property type="match status" value="1"/>
</dbReference>
<evidence type="ECO:0000256" key="2">
    <source>
        <dbReference type="ARBA" id="ARBA00022705"/>
    </source>
</evidence>
<evidence type="ECO:0000313" key="5">
    <source>
        <dbReference type="EMBL" id="ABG21554.1"/>
    </source>
</evidence>
<evidence type="ECO:0000256" key="1">
    <source>
        <dbReference type="ARBA" id="ARBA00022598"/>
    </source>
</evidence>
<accession>A6MA76</accession>
<keyword evidence="1" id="KW-0436">Ligase</keyword>
<name>A6MA76_9CAUD</name>
<keyword evidence="6" id="KW-1185">Reference proteome</keyword>
<sequence length="471" mass="53053">MANVKELQEAYEQGTPLMTDAAYDVLVGDNEEFTELEDETYVIKHAVFMGTCPKTRNVKEFKLYCKGLLGTTNVVFQPKFDGVSGELIVEHGKITAISSRGNGNFGQDLSDLKDILFNDVVIMPTVRAIYGEFVWRNDNPSQKDRNLVSGYLNKKVHNKEPHLDFIAYKAIDSNGRVMDFMQSQLYTTGIKWSDCAILTDELEIPNFDGRYPDIKRDGTIIKNSVDIFALKPEPEAGITTITGVTWKKCKSKFSATAQLEPVTIGAVNVSSVTLPLSYIKDMDLMIGDKVMISRRGDVIPCIEFLVEHTEESSPIINDSKCEYCGGHFHLYGKKLLCENENCVSYLVDYENKVLETMMSKVKGANTKWFMTEAKGNPGMILESIMNNMILGNTVKRSEQFDKGVKYLTDTEDKYKLSLLLFDIDGLSGKRLDKYAAMTTYEPGDKYMEGVAQQLMNNKINEFNKFLVGETK</sequence>
<dbReference type="GO" id="GO:0003911">
    <property type="term" value="F:DNA ligase (NAD+) activity"/>
    <property type="evidence" value="ECO:0007669"/>
    <property type="project" value="InterPro"/>
</dbReference>
<evidence type="ECO:0000259" key="4">
    <source>
        <dbReference type="SMART" id="SM00532"/>
    </source>
</evidence>